<feature type="domain" description="AMP-binding enzyme C-terminal" evidence="4">
    <location>
        <begin position="465"/>
        <end position="540"/>
    </location>
</feature>
<sequence>MTLDGFTPWPSDFAARYRQLGYWGTDTLAELPRCWAETFGTATALVHFGTGVRLDYAELDRRIDRMAAGFRAHGVEAGDRVVVQLPNHPEFVVTVFALIRRGAIPVFALLAHRGNEIRHLCRSVDATGFVTPARYRGFDHRELAVDALKNCPTLRTVFVAADAADARDSGDAADGVEAAVSDRFVALAEVDAAPAAFPPPHPSEVAFFLLSGGTTAMPKLIGRTHYDYCYQTRVLADLVQLTAGDVYLAALPVEFNFTWGSPGVVGTLCRGGTVVLVDDPNPDDCFAAIDREQVTVTSLVPAMAQLWLEIAELEPPRLSTLRLLQIGGAPLQRSVAERVSPTLGCALQQVFGMAEGLLSVTRLDDPVETVLGTQGRPISPGDEIRLVDDADADVPLGHIGELLARGPYTLRGYFQAPEHNRNAFTPDGFFRTGDLARLSAAGNLVLEGRRKDIVIRGGNKISATELEGYLLAHPAVSRAVVVPVPDADLGEAICACVQPIAEPPTLADLRELLQRSGVAEYKWPDRLAIVPALPLTGLGKVDKAALVRAVLAVGR</sequence>
<dbReference type="Proteomes" id="UP000031364">
    <property type="component" value="Unassembled WGS sequence"/>
</dbReference>
<evidence type="ECO:0000256" key="2">
    <source>
        <dbReference type="ARBA" id="ARBA00022598"/>
    </source>
</evidence>
<comment type="caution">
    <text evidence="5">The sequence shown here is derived from an EMBL/GenBank/DDBJ whole genome shotgun (WGS) entry which is preliminary data.</text>
</comment>
<dbReference type="InterPro" id="IPR025110">
    <property type="entry name" value="AMP-bd_C"/>
</dbReference>
<protein>
    <submittedName>
        <fullName evidence="5">Triostin synthetase I</fullName>
    </submittedName>
</protein>
<name>A0ABR4ZN49_9NOCA</name>
<feature type="domain" description="AMP-dependent synthetase/ligase" evidence="3">
    <location>
        <begin position="35"/>
        <end position="414"/>
    </location>
</feature>
<dbReference type="PANTHER" id="PTHR43201">
    <property type="entry name" value="ACYL-COA SYNTHETASE"/>
    <property type="match status" value="1"/>
</dbReference>
<dbReference type="InterPro" id="IPR045851">
    <property type="entry name" value="AMP-bd_C_sf"/>
</dbReference>
<gene>
    <name evidence="5" type="ORF">FG87_01670</name>
</gene>
<reference evidence="5 6" key="1">
    <citation type="journal article" date="2014" name="Int. J. Syst. Evol. Microbiol.">
        <title>Nocardia vulneris sp. nov., isolated from wounds of human patients in North America.</title>
        <authorList>
            <person name="Lasker B.A."/>
            <person name="Bell M."/>
            <person name="Klenk H.P."/>
            <person name="Sproer C."/>
            <person name="Schumann C."/>
            <person name="Schumann P."/>
            <person name="Brown J.M."/>
        </authorList>
    </citation>
    <scope>NUCLEOTIDE SEQUENCE [LARGE SCALE GENOMIC DNA]</scope>
    <source>
        <strain evidence="5 6">W9851</strain>
    </source>
</reference>
<dbReference type="SUPFAM" id="SSF56801">
    <property type="entry name" value="Acetyl-CoA synthetase-like"/>
    <property type="match status" value="1"/>
</dbReference>
<proteinExistence type="inferred from homology"/>
<keyword evidence="6" id="KW-1185">Reference proteome</keyword>
<dbReference type="Pfam" id="PF00501">
    <property type="entry name" value="AMP-binding"/>
    <property type="match status" value="1"/>
</dbReference>
<dbReference type="RefSeq" id="WP_043663552.1">
    <property type="nucleotide sequence ID" value="NZ_BDCI01000004.1"/>
</dbReference>
<evidence type="ECO:0000313" key="6">
    <source>
        <dbReference type="Proteomes" id="UP000031364"/>
    </source>
</evidence>
<dbReference type="Gene3D" id="2.30.38.10">
    <property type="entry name" value="Luciferase, Domain 3"/>
    <property type="match status" value="1"/>
</dbReference>
<organism evidence="5 6">
    <name type="scientific">Nocardia vulneris</name>
    <dbReference type="NCBI Taxonomy" id="1141657"/>
    <lineage>
        <taxon>Bacteria</taxon>
        <taxon>Bacillati</taxon>
        <taxon>Actinomycetota</taxon>
        <taxon>Actinomycetes</taxon>
        <taxon>Mycobacteriales</taxon>
        <taxon>Nocardiaceae</taxon>
        <taxon>Nocardia</taxon>
    </lineage>
</organism>
<dbReference type="Gene3D" id="3.40.50.980">
    <property type="match status" value="2"/>
</dbReference>
<dbReference type="PANTHER" id="PTHR43201:SF5">
    <property type="entry name" value="MEDIUM-CHAIN ACYL-COA LIGASE ACSF2, MITOCHONDRIAL"/>
    <property type="match status" value="1"/>
</dbReference>
<accession>A0ABR4ZN49</accession>
<evidence type="ECO:0000259" key="4">
    <source>
        <dbReference type="Pfam" id="PF13193"/>
    </source>
</evidence>
<evidence type="ECO:0000256" key="1">
    <source>
        <dbReference type="ARBA" id="ARBA00006432"/>
    </source>
</evidence>
<evidence type="ECO:0000259" key="3">
    <source>
        <dbReference type="Pfam" id="PF00501"/>
    </source>
</evidence>
<dbReference type="InterPro" id="IPR000873">
    <property type="entry name" value="AMP-dep_synth/lig_dom"/>
</dbReference>
<keyword evidence="2" id="KW-0436">Ligase</keyword>
<dbReference type="EMBL" id="JNFP01000001">
    <property type="protein sequence ID" value="KIA66836.1"/>
    <property type="molecule type" value="Genomic_DNA"/>
</dbReference>
<comment type="similarity">
    <text evidence="1">Belongs to the ATP-dependent AMP-binding enzyme family.</text>
</comment>
<dbReference type="Pfam" id="PF13193">
    <property type="entry name" value="AMP-binding_C"/>
    <property type="match status" value="1"/>
</dbReference>
<dbReference type="Gene3D" id="3.30.300.30">
    <property type="match status" value="1"/>
</dbReference>
<evidence type="ECO:0000313" key="5">
    <source>
        <dbReference type="EMBL" id="KIA66836.1"/>
    </source>
</evidence>